<dbReference type="SUPFAM" id="SSF46785">
    <property type="entry name" value="Winged helix' DNA-binding domain"/>
    <property type="match status" value="1"/>
</dbReference>
<evidence type="ECO:0000256" key="4">
    <source>
        <dbReference type="ARBA" id="ARBA00023163"/>
    </source>
</evidence>
<dbReference type="RefSeq" id="WP_286678639.1">
    <property type="nucleotide sequence ID" value="NZ_MNXI01000094.1"/>
</dbReference>
<dbReference type="Proteomes" id="UP000230956">
    <property type="component" value="Unassembled WGS sequence"/>
</dbReference>
<keyword evidence="3" id="KW-0238">DNA-binding</keyword>
<keyword evidence="2" id="KW-0805">Transcription regulation</keyword>
<protein>
    <submittedName>
        <fullName evidence="5">CopY family transcriptional regulator</fullName>
    </submittedName>
</protein>
<dbReference type="AlphaFoldDB" id="A0A2M7T5G7"/>
<sequence length="139" mass="16056">MKKFKVNSFRPSESGSRKVLGDLEADIMDLIWEREIVSVREIHAILECNREIAYTTVMTVMSRLSDKGILQKERDGKHYLYSATITRDEFSQTMLASMIGGIKDDFGRKALAFFVDSLTEDDETLDELERLIQEKRKQS</sequence>
<evidence type="ECO:0000256" key="3">
    <source>
        <dbReference type="ARBA" id="ARBA00023125"/>
    </source>
</evidence>
<dbReference type="GO" id="GO:0045892">
    <property type="term" value="P:negative regulation of DNA-templated transcription"/>
    <property type="evidence" value="ECO:0007669"/>
    <property type="project" value="InterPro"/>
</dbReference>
<name>A0A2M7T5G7_9ACTN</name>
<gene>
    <name evidence="5" type="ORF">COY37_10265</name>
</gene>
<dbReference type="Gene3D" id="1.10.10.10">
    <property type="entry name" value="Winged helix-like DNA-binding domain superfamily/Winged helix DNA-binding domain"/>
    <property type="match status" value="1"/>
</dbReference>
<accession>A0A2M7T5G7</accession>
<keyword evidence="4" id="KW-0804">Transcription</keyword>
<organism evidence="5 6">
    <name type="scientific">Candidatus Aquicultor secundus</name>
    <dbReference type="NCBI Taxonomy" id="1973895"/>
    <lineage>
        <taxon>Bacteria</taxon>
        <taxon>Bacillati</taxon>
        <taxon>Actinomycetota</taxon>
        <taxon>Candidatus Aquicultoria</taxon>
        <taxon>Candidatus Aquicultorales</taxon>
        <taxon>Candidatus Aquicultoraceae</taxon>
        <taxon>Candidatus Aquicultor</taxon>
    </lineage>
</organism>
<evidence type="ECO:0000313" key="5">
    <source>
        <dbReference type="EMBL" id="PIZ35474.1"/>
    </source>
</evidence>
<dbReference type="EMBL" id="PFNG01000238">
    <property type="protein sequence ID" value="PIZ35474.1"/>
    <property type="molecule type" value="Genomic_DNA"/>
</dbReference>
<reference evidence="6" key="1">
    <citation type="submission" date="2017-09" db="EMBL/GenBank/DDBJ databases">
        <title>Depth-based differentiation of microbial function through sediment-hosted aquifers and enrichment of novel symbionts in the deep terrestrial subsurface.</title>
        <authorList>
            <person name="Probst A.J."/>
            <person name="Ladd B."/>
            <person name="Jarett J.K."/>
            <person name="Geller-Mcgrath D.E."/>
            <person name="Sieber C.M.K."/>
            <person name="Emerson J.B."/>
            <person name="Anantharaman K."/>
            <person name="Thomas B.C."/>
            <person name="Malmstrom R."/>
            <person name="Stieglmeier M."/>
            <person name="Klingl A."/>
            <person name="Woyke T."/>
            <person name="Ryan C.M."/>
            <person name="Banfield J.F."/>
        </authorList>
    </citation>
    <scope>NUCLEOTIDE SEQUENCE [LARGE SCALE GENOMIC DNA]</scope>
</reference>
<evidence type="ECO:0000256" key="1">
    <source>
        <dbReference type="ARBA" id="ARBA00011046"/>
    </source>
</evidence>
<evidence type="ECO:0000313" key="6">
    <source>
        <dbReference type="Proteomes" id="UP000230956"/>
    </source>
</evidence>
<dbReference type="InterPro" id="IPR005650">
    <property type="entry name" value="BlaI_family"/>
</dbReference>
<proteinExistence type="inferred from homology"/>
<dbReference type="GO" id="GO:0003677">
    <property type="term" value="F:DNA binding"/>
    <property type="evidence" value="ECO:0007669"/>
    <property type="project" value="UniProtKB-KW"/>
</dbReference>
<dbReference type="Pfam" id="PF03965">
    <property type="entry name" value="Penicillinase_R"/>
    <property type="match status" value="1"/>
</dbReference>
<comment type="similarity">
    <text evidence="1">Belongs to the BlaI transcriptional regulatory family.</text>
</comment>
<dbReference type="InterPro" id="IPR036390">
    <property type="entry name" value="WH_DNA-bd_sf"/>
</dbReference>
<dbReference type="PIRSF" id="PIRSF019455">
    <property type="entry name" value="CopR_AtkY"/>
    <property type="match status" value="1"/>
</dbReference>
<evidence type="ECO:0000256" key="2">
    <source>
        <dbReference type="ARBA" id="ARBA00023015"/>
    </source>
</evidence>
<comment type="caution">
    <text evidence="5">The sequence shown here is derived from an EMBL/GenBank/DDBJ whole genome shotgun (WGS) entry which is preliminary data.</text>
</comment>
<dbReference type="InterPro" id="IPR036388">
    <property type="entry name" value="WH-like_DNA-bd_sf"/>
</dbReference>